<dbReference type="Gene3D" id="3.40.980.20">
    <property type="entry name" value="Four-carbon acid sugar kinase, nucleotide binding domain"/>
    <property type="match status" value="1"/>
</dbReference>
<dbReference type="GO" id="GO:0005524">
    <property type="term" value="F:ATP binding"/>
    <property type="evidence" value="ECO:0007669"/>
    <property type="project" value="UniProtKB-KW"/>
</dbReference>
<keyword evidence="5" id="KW-0067">ATP-binding</keyword>
<sequence length="446" mass="47973">MSAPETLITYYGDDLTGSTDALEALSSRGVPTVLFTAIPDHEQLARFAACRAIGLAGTSRSESPAWMREHLTPALSWLRERHAGLCHYKTCSTFDSAPETGSIGCALEIGREVFGQACVPIVVGVPQMKRYTAFGHLFAAYRGDVYRIDRHPVMSRHPVTPMREADLRRHLADQTTLDIGLADLASLAAEDIDQRVDDWQRRHQALLYDVIDEATQASVGHQLWRTRQAGGSYVVGSSGVEYALIPEWRSQGLIGPPPSFADPGSVERIAVVSGSCSETTARQIHWAKDHGFQTIAVDAARLADPATGKAARDEALQRGLAALKAGESVILHTALGPDAADPALNTEQARHSIGRRLGEILRELVIAEGLTRVVVAGGDTSSHAIEQLGIHALTTRLPLPETPGSPLCTAYSDDARFDGLEIAFKGGQIGSDSYFATIRDGGAQRP</sequence>
<evidence type="ECO:0000313" key="9">
    <source>
        <dbReference type="EMBL" id="SFH28158.1"/>
    </source>
</evidence>
<proteinExistence type="inferred from homology"/>
<keyword evidence="2" id="KW-0808">Transferase</keyword>
<dbReference type="Pfam" id="PF07005">
    <property type="entry name" value="SBD_N"/>
    <property type="match status" value="1"/>
</dbReference>
<dbReference type="EMBL" id="FOPY01000002">
    <property type="protein sequence ID" value="SFH28158.1"/>
    <property type="molecule type" value="Genomic_DNA"/>
</dbReference>
<evidence type="ECO:0000259" key="8">
    <source>
        <dbReference type="Pfam" id="PF17042"/>
    </source>
</evidence>
<evidence type="ECO:0000256" key="3">
    <source>
        <dbReference type="ARBA" id="ARBA00022741"/>
    </source>
</evidence>
<accession>A0A1I2YRH2</accession>
<dbReference type="InterPro" id="IPR042213">
    <property type="entry name" value="NBD_C_sf"/>
</dbReference>
<dbReference type="AlphaFoldDB" id="A0A1I2YRH2"/>
<keyword evidence="6" id="KW-0119">Carbohydrate metabolism</keyword>
<evidence type="ECO:0000256" key="6">
    <source>
        <dbReference type="ARBA" id="ARBA00023277"/>
    </source>
</evidence>
<dbReference type="Gene3D" id="3.40.50.10840">
    <property type="entry name" value="Putative sugar-binding, N-terminal domain"/>
    <property type="match status" value="1"/>
</dbReference>
<keyword evidence="10" id="KW-1185">Reference proteome</keyword>
<dbReference type="InterPro" id="IPR031475">
    <property type="entry name" value="NBD_C"/>
</dbReference>
<dbReference type="Pfam" id="PF17042">
    <property type="entry name" value="NBD_C"/>
    <property type="match status" value="1"/>
</dbReference>
<comment type="similarity">
    <text evidence="1">Belongs to the four-carbon acid sugar kinase family.</text>
</comment>
<dbReference type="GO" id="GO:0016301">
    <property type="term" value="F:kinase activity"/>
    <property type="evidence" value="ECO:0007669"/>
    <property type="project" value="UniProtKB-KW"/>
</dbReference>
<dbReference type="InterPro" id="IPR010737">
    <property type="entry name" value="4-carb_acid_sugar_kinase_N"/>
</dbReference>
<dbReference type="RefSeq" id="WP_092843243.1">
    <property type="nucleotide sequence ID" value="NZ_FOPY01000002.1"/>
</dbReference>
<protein>
    <submittedName>
        <fullName evidence="9">Uncharacterized conserved protein YgbK, DUF1537 family</fullName>
    </submittedName>
</protein>
<keyword evidence="3" id="KW-0547">Nucleotide-binding</keyword>
<dbReference type="Proteomes" id="UP000199040">
    <property type="component" value="Unassembled WGS sequence"/>
</dbReference>
<evidence type="ECO:0000256" key="5">
    <source>
        <dbReference type="ARBA" id="ARBA00022840"/>
    </source>
</evidence>
<evidence type="ECO:0000313" key="10">
    <source>
        <dbReference type="Proteomes" id="UP000199040"/>
    </source>
</evidence>
<keyword evidence="4" id="KW-0418">Kinase</keyword>
<feature type="domain" description="Four-carbon acid sugar kinase nucleotide binding" evidence="8">
    <location>
        <begin position="270"/>
        <end position="435"/>
    </location>
</feature>
<evidence type="ECO:0000256" key="4">
    <source>
        <dbReference type="ARBA" id="ARBA00022777"/>
    </source>
</evidence>
<gene>
    <name evidence="9" type="ORF">SAMN04487959_10299</name>
</gene>
<reference evidence="9 10" key="1">
    <citation type="submission" date="2016-10" db="EMBL/GenBank/DDBJ databases">
        <authorList>
            <person name="de Groot N.N."/>
        </authorList>
    </citation>
    <scope>NUCLEOTIDE SEQUENCE [LARGE SCALE GENOMIC DNA]</scope>
    <source>
        <strain evidence="9 10">CGMCC 1.6848</strain>
    </source>
</reference>
<evidence type="ECO:0000256" key="1">
    <source>
        <dbReference type="ARBA" id="ARBA00005715"/>
    </source>
</evidence>
<evidence type="ECO:0000256" key="2">
    <source>
        <dbReference type="ARBA" id="ARBA00022679"/>
    </source>
</evidence>
<dbReference type="STRING" id="442341.SAMN04487959_10299"/>
<feature type="domain" description="Four-carbon acid sugar kinase N-terminal" evidence="7">
    <location>
        <begin position="9"/>
        <end position="244"/>
    </location>
</feature>
<evidence type="ECO:0000259" key="7">
    <source>
        <dbReference type="Pfam" id="PF07005"/>
    </source>
</evidence>
<name>A0A1I2YRH2_9GAMM</name>
<dbReference type="InterPro" id="IPR037051">
    <property type="entry name" value="4-carb_acid_sugar_kinase_N_sf"/>
</dbReference>
<organism evidence="9 10">
    <name type="scientific">Modicisalibacter xianhensis</name>
    <dbReference type="NCBI Taxonomy" id="442341"/>
    <lineage>
        <taxon>Bacteria</taxon>
        <taxon>Pseudomonadati</taxon>
        <taxon>Pseudomonadota</taxon>
        <taxon>Gammaproteobacteria</taxon>
        <taxon>Oceanospirillales</taxon>
        <taxon>Halomonadaceae</taxon>
        <taxon>Modicisalibacter</taxon>
    </lineage>
</organism>
<dbReference type="SUPFAM" id="SSF142764">
    <property type="entry name" value="YgbK-like"/>
    <property type="match status" value="1"/>
</dbReference>